<dbReference type="EMBL" id="JAUTDP010000002">
    <property type="protein sequence ID" value="KAK3402399.1"/>
    <property type="molecule type" value="Genomic_DNA"/>
</dbReference>
<dbReference type="Gene3D" id="3.40.50.300">
    <property type="entry name" value="P-loop containing nucleotide triphosphate hydrolases"/>
    <property type="match status" value="1"/>
</dbReference>
<gene>
    <name evidence="6" type="ORF">B0T20DRAFT_346661</name>
</gene>
<dbReference type="GO" id="GO:0005524">
    <property type="term" value="F:ATP binding"/>
    <property type="evidence" value="ECO:0007669"/>
    <property type="project" value="InterPro"/>
</dbReference>
<accession>A0AAE0UGC9</accession>
<evidence type="ECO:0000256" key="5">
    <source>
        <dbReference type="SAM" id="MobiDB-lite"/>
    </source>
</evidence>
<dbReference type="PANTHER" id="PTHR23359">
    <property type="entry name" value="NUCLEOTIDE KINASE"/>
    <property type="match status" value="1"/>
</dbReference>
<dbReference type="GO" id="GO:0006139">
    <property type="term" value="P:nucleobase-containing compound metabolic process"/>
    <property type="evidence" value="ECO:0007669"/>
    <property type="project" value="InterPro"/>
</dbReference>
<dbReference type="CDD" id="cd01428">
    <property type="entry name" value="ADK"/>
    <property type="match status" value="1"/>
</dbReference>
<reference evidence="6" key="1">
    <citation type="journal article" date="2023" name="Mol. Phylogenet. Evol.">
        <title>Genome-scale phylogeny and comparative genomics of the fungal order Sordariales.</title>
        <authorList>
            <person name="Hensen N."/>
            <person name="Bonometti L."/>
            <person name="Westerberg I."/>
            <person name="Brannstrom I.O."/>
            <person name="Guillou S."/>
            <person name="Cros-Aarteil S."/>
            <person name="Calhoun S."/>
            <person name="Haridas S."/>
            <person name="Kuo A."/>
            <person name="Mondo S."/>
            <person name="Pangilinan J."/>
            <person name="Riley R."/>
            <person name="LaButti K."/>
            <person name="Andreopoulos B."/>
            <person name="Lipzen A."/>
            <person name="Chen C."/>
            <person name="Yan M."/>
            <person name="Daum C."/>
            <person name="Ng V."/>
            <person name="Clum A."/>
            <person name="Steindorff A."/>
            <person name="Ohm R.A."/>
            <person name="Martin F."/>
            <person name="Silar P."/>
            <person name="Natvig D.O."/>
            <person name="Lalanne C."/>
            <person name="Gautier V."/>
            <person name="Ament-Velasquez S.L."/>
            <person name="Kruys A."/>
            <person name="Hutchinson M.I."/>
            <person name="Powell A.J."/>
            <person name="Barry K."/>
            <person name="Miller A.N."/>
            <person name="Grigoriev I.V."/>
            <person name="Debuchy R."/>
            <person name="Gladieux P."/>
            <person name="Hiltunen Thoren M."/>
            <person name="Johannesson H."/>
        </authorList>
    </citation>
    <scope>NUCLEOTIDE SEQUENCE</scope>
    <source>
        <strain evidence="6">FGSC 1904</strain>
    </source>
</reference>
<dbReference type="Proteomes" id="UP001281003">
    <property type="component" value="Unassembled WGS sequence"/>
</dbReference>
<reference evidence="6" key="2">
    <citation type="submission" date="2023-07" db="EMBL/GenBank/DDBJ databases">
        <authorList>
            <consortium name="Lawrence Berkeley National Laboratory"/>
            <person name="Haridas S."/>
            <person name="Hensen N."/>
            <person name="Bonometti L."/>
            <person name="Westerberg I."/>
            <person name="Brannstrom I.O."/>
            <person name="Guillou S."/>
            <person name="Cros-Aarteil S."/>
            <person name="Calhoun S."/>
            <person name="Kuo A."/>
            <person name="Mondo S."/>
            <person name="Pangilinan J."/>
            <person name="Riley R."/>
            <person name="LaButti K."/>
            <person name="Andreopoulos B."/>
            <person name="Lipzen A."/>
            <person name="Chen C."/>
            <person name="Yanf M."/>
            <person name="Daum C."/>
            <person name="Ng V."/>
            <person name="Clum A."/>
            <person name="Steindorff A."/>
            <person name="Ohm R."/>
            <person name="Martin F."/>
            <person name="Silar P."/>
            <person name="Natvig D."/>
            <person name="Lalanne C."/>
            <person name="Gautier V."/>
            <person name="Ament-velasquez S.L."/>
            <person name="Kruys A."/>
            <person name="Hutchinson M.I."/>
            <person name="Powell A.J."/>
            <person name="Barry K."/>
            <person name="Miller A.N."/>
            <person name="Grigoriev I.V."/>
            <person name="Debuchy R."/>
            <person name="Gladieux P."/>
            <person name="Thoren M.H."/>
            <person name="Johannesson H."/>
        </authorList>
    </citation>
    <scope>NUCLEOTIDE SEQUENCE</scope>
    <source>
        <strain evidence="6">FGSC 1904</strain>
    </source>
</reference>
<feature type="region of interest" description="Disordered" evidence="5">
    <location>
        <begin position="275"/>
        <end position="298"/>
    </location>
</feature>
<dbReference type="InterPro" id="IPR027417">
    <property type="entry name" value="P-loop_NTPase"/>
</dbReference>
<name>A0AAE0UGC9_SORBR</name>
<evidence type="ECO:0000313" key="6">
    <source>
        <dbReference type="EMBL" id="KAK3402399.1"/>
    </source>
</evidence>
<keyword evidence="3 4" id="KW-0418">Kinase</keyword>
<dbReference type="PRINTS" id="PR00094">
    <property type="entry name" value="ADENYLTKNASE"/>
</dbReference>
<keyword evidence="2" id="KW-0547">Nucleotide-binding</keyword>
<dbReference type="InterPro" id="IPR000850">
    <property type="entry name" value="Adenylat/UMP-CMP_kin"/>
</dbReference>
<evidence type="ECO:0000256" key="3">
    <source>
        <dbReference type="ARBA" id="ARBA00022777"/>
    </source>
</evidence>
<comment type="similarity">
    <text evidence="4">Belongs to the adenylate kinase family.</text>
</comment>
<protein>
    <submittedName>
        <fullName evidence="6">Adenylate kinase-domain-containing protein</fullName>
    </submittedName>
</protein>
<organism evidence="6 7">
    <name type="scientific">Sordaria brevicollis</name>
    <dbReference type="NCBI Taxonomy" id="83679"/>
    <lineage>
        <taxon>Eukaryota</taxon>
        <taxon>Fungi</taxon>
        <taxon>Dikarya</taxon>
        <taxon>Ascomycota</taxon>
        <taxon>Pezizomycotina</taxon>
        <taxon>Sordariomycetes</taxon>
        <taxon>Sordariomycetidae</taxon>
        <taxon>Sordariales</taxon>
        <taxon>Sordariaceae</taxon>
        <taxon>Sordaria</taxon>
    </lineage>
</organism>
<evidence type="ECO:0000256" key="1">
    <source>
        <dbReference type="ARBA" id="ARBA00022679"/>
    </source>
</evidence>
<dbReference type="SUPFAM" id="SSF52540">
    <property type="entry name" value="P-loop containing nucleoside triphosphate hydrolases"/>
    <property type="match status" value="1"/>
</dbReference>
<evidence type="ECO:0000313" key="7">
    <source>
        <dbReference type="Proteomes" id="UP001281003"/>
    </source>
</evidence>
<proteinExistence type="inferred from homology"/>
<evidence type="ECO:0000256" key="4">
    <source>
        <dbReference type="RuleBase" id="RU003330"/>
    </source>
</evidence>
<dbReference type="Pfam" id="PF00406">
    <property type="entry name" value="ADK"/>
    <property type="match status" value="1"/>
</dbReference>
<dbReference type="HAMAP" id="MF_00235">
    <property type="entry name" value="Adenylate_kinase_Adk"/>
    <property type="match status" value="1"/>
</dbReference>
<keyword evidence="1 4" id="KW-0808">Transferase</keyword>
<comment type="caution">
    <text evidence="6">The sequence shown here is derived from an EMBL/GenBank/DDBJ whole genome shotgun (WGS) entry which is preliminary data.</text>
</comment>
<sequence>MRYWTVSANPTVIASFHGAGLLQHFFGKINRRQTTVTDPHDNKPKFFAILGGPGSGKSTICSSWAKMDNSVMHIAIGDILRAEAQRPDSPYADVLKANLAKGAIGDPHMTVGLIKQHIIMTLKSAKAPIRTYLLDGFPRAKESAEYFEKNIGPISKLIFLDIPETTMIERCLLRNRADDNETAIRERIHVYRTKSADVIEHYTKAGKAVCVPQPCDSYIRLWMTFFRTTIGPQDLSPPGLLIPEAVLREVTVCGLFISRLGEIRDDLPLSSGWSGVEGSSLSGGGRGSVDVADTKGNR</sequence>
<evidence type="ECO:0000256" key="2">
    <source>
        <dbReference type="ARBA" id="ARBA00022741"/>
    </source>
</evidence>
<dbReference type="GO" id="GO:0019205">
    <property type="term" value="F:nucleobase-containing compound kinase activity"/>
    <property type="evidence" value="ECO:0007669"/>
    <property type="project" value="InterPro"/>
</dbReference>
<dbReference type="AlphaFoldDB" id="A0AAE0UGC9"/>
<keyword evidence="7" id="KW-1185">Reference proteome</keyword>